<feature type="chain" id="PRO_5041239807" description="Tyrosine decarboxylase" evidence="9">
    <location>
        <begin position="21"/>
        <end position="928"/>
    </location>
</feature>
<comment type="caution">
    <text evidence="10">The sequence shown here is derived from an EMBL/GenBank/DDBJ whole genome shotgun (WGS) entry which is preliminary data.</text>
</comment>
<dbReference type="GO" id="GO:0030170">
    <property type="term" value="F:pyridoxal phosphate binding"/>
    <property type="evidence" value="ECO:0007669"/>
    <property type="project" value="InterPro"/>
</dbReference>
<dbReference type="InterPro" id="IPR010977">
    <property type="entry name" value="Aromatic_deC"/>
</dbReference>
<dbReference type="Pfam" id="PF00282">
    <property type="entry name" value="Pyridoxal_deC"/>
    <property type="match status" value="1"/>
</dbReference>
<keyword evidence="5" id="KW-0456">Lyase</keyword>
<dbReference type="GO" id="GO:0005737">
    <property type="term" value="C:cytoplasm"/>
    <property type="evidence" value="ECO:0007669"/>
    <property type="project" value="TreeGrafter"/>
</dbReference>
<comment type="cofactor">
    <cofactor evidence="1 6">
        <name>pyridoxal 5'-phosphate</name>
        <dbReference type="ChEBI" id="CHEBI:597326"/>
    </cofactor>
</comment>
<dbReference type="PANTHER" id="PTHR11999">
    <property type="entry name" value="GROUP II PYRIDOXAL-5-PHOSPHATE DECARBOXYLASE"/>
    <property type="match status" value="1"/>
</dbReference>
<dbReference type="InterPro" id="IPR015421">
    <property type="entry name" value="PyrdxlP-dep_Trfase_major"/>
</dbReference>
<name>A0AA36M4K7_CYLNA</name>
<dbReference type="Gene3D" id="3.40.640.10">
    <property type="entry name" value="Type I PLP-dependent aspartate aminotransferase-like (Major domain)"/>
    <property type="match status" value="1"/>
</dbReference>
<keyword evidence="4 6" id="KW-0663">Pyridoxal phosphate</keyword>
<feature type="signal peptide" evidence="9">
    <location>
        <begin position="1"/>
        <end position="20"/>
    </location>
</feature>
<keyword evidence="8" id="KW-1133">Transmembrane helix</keyword>
<dbReference type="AlphaFoldDB" id="A0AA36M4K7"/>
<reference evidence="10" key="1">
    <citation type="submission" date="2023-07" db="EMBL/GenBank/DDBJ databases">
        <authorList>
            <consortium name="CYATHOMIX"/>
        </authorList>
    </citation>
    <scope>NUCLEOTIDE SEQUENCE</scope>
    <source>
        <strain evidence="10">N/A</strain>
    </source>
</reference>
<evidence type="ECO:0000313" key="11">
    <source>
        <dbReference type="Proteomes" id="UP001176961"/>
    </source>
</evidence>
<evidence type="ECO:0000256" key="4">
    <source>
        <dbReference type="ARBA" id="ARBA00022898"/>
    </source>
</evidence>
<evidence type="ECO:0000256" key="1">
    <source>
        <dbReference type="ARBA" id="ARBA00001933"/>
    </source>
</evidence>
<evidence type="ECO:0000256" key="7">
    <source>
        <dbReference type="SAM" id="MobiDB-lite"/>
    </source>
</evidence>
<keyword evidence="9" id="KW-0732">Signal</keyword>
<dbReference type="SUPFAM" id="SSF53383">
    <property type="entry name" value="PLP-dependent transferases"/>
    <property type="match status" value="1"/>
</dbReference>
<keyword evidence="3" id="KW-0210">Decarboxylase</keyword>
<dbReference type="PANTHER" id="PTHR11999:SF70">
    <property type="entry name" value="MIP05841P"/>
    <property type="match status" value="1"/>
</dbReference>
<feature type="modified residue" description="N6-(pyridoxal phosphate)lysine" evidence="6">
    <location>
        <position position="624"/>
    </location>
</feature>
<dbReference type="EMBL" id="CATQJL010000223">
    <property type="protein sequence ID" value="CAJ0597606.1"/>
    <property type="molecule type" value="Genomic_DNA"/>
</dbReference>
<organism evidence="10 11">
    <name type="scientific">Cylicocyclus nassatus</name>
    <name type="common">Nematode worm</name>
    <dbReference type="NCBI Taxonomy" id="53992"/>
    <lineage>
        <taxon>Eukaryota</taxon>
        <taxon>Metazoa</taxon>
        <taxon>Ecdysozoa</taxon>
        <taxon>Nematoda</taxon>
        <taxon>Chromadorea</taxon>
        <taxon>Rhabditida</taxon>
        <taxon>Rhabditina</taxon>
        <taxon>Rhabditomorpha</taxon>
        <taxon>Strongyloidea</taxon>
        <taxon>Strongylidae</taxon>
        <taxon>Cylicocyclus</taxon>
    </lineage>
</organism>
<feature type="region of interest" description="Disordered" evidence="7">
    <location>
        <begin position="213"/>
        <end position="297"/>
    </location>
</feature>
<dbReference type="Gene3D" id="3.90.1150.10">
    <property type="entry name" value="Aspartate Aminotransferase, domain 1"/>
    <property type="match status" value="1"/>
</dbReference>
<keyword evidence="11" id="KW-1185">Reference proteome</keyword>
<dbReference type="Gene3D" id="1.20.1340.10">
    <property type="entry name" value="dopa decarboxylase, N-terminal domain"/>
    <property type="match status" value="1"/>
</dbReference>
<sequence>MEYWLTLLGVLLLTSYRIAASTKEIDVFLSDSVQVPISTFLLNLSDNFEIIVRSTDVEYSTFCSKIPRSFVEVEGQTALFIVSSTFGNPLCEKNVKGNVVLAKLTGQTITYGSAFVQESGLIEGQFTDLVDYLNSITFVREIVHNVGDTYVGIKERVSLLNPIVVPYWVAIPVIVLLIILICASFFFYIKRPKHIEPSYMELGKGRKLHKLREDVENNTDVTGKHRTKKSSASEERSKSRGSRREGNSRSQVESDREKAKFSSKETSAKRKRAEKEDESSSKKAPAKKKNASQLPSELKKRGRLEVIAKPVTSAEFEMHLHRLAQFTVDYYNNPTVYNVTPDVQPGFLYNGMPKNGPEDPDDFDTIFEDIKSKIMPGLTHWQHPNFFGYYPIGRCFPDMLADFLVSALTVIGFSWDSCPALTEIEQAMINWVGRAFGLPETFLFQDSPESSQGGGTVTESASDAIFCALLAARQWKINQVVEEQRRSGVVKYDTIHDIAKRLVVYCSKDAHSCIEKACKLAMLRCRPIQAKEENQWGITGEQIEERIEKDLKRDLIPCFIHCTLGTIPTASCDKLTTISPVASKYGTWLHVDAAYAGGTFVEPKYRDVAEGLEAAHTININLSKFLLHSATLSIIWTREQKIYKDAFAGNPAYLKPSRATIADQRDWGLHLSRRFKALKIWFILRLCGVESLRLYVNKICEMASYFESLVDQHPNFQIFTTRNFGLFTFQYIEPNFSKEERNLHTLRLLRFFNESHKIYFTHGKLARNFIIRVSVGYERTTKETIDSAFNIMKTLTEDYKKRKHDPMLVRPHARSFSEGSAPPTDADVSVAIIKKVKKAEEQAKMTEQSEDIKTARATSPGMTEKSEENIKTARATSPGPSAPPKPAELDVAEKVTSEEQTASTEGDIHTAVSSTPKKDVVEDASQKT</sequence>
<evidence type="ECO:0000256" key="2">
    <source>
        <dbReference type="ARBA" id="ARBA00009533"/>
    </source>
</evidence>
<keyword evidence="8" id="KW-0472">Membrane</keyword>
<evidence type="ECO:0000313" key="10">
    <source>
        <dbReference type="EMBL" id="CAJ0597606.1"/>
    </source>
</evidence>
<evidence type="ECO:0000256" key="3">
    <source>
        <dbReference type="ARBA" id="ARBA00022793"/>
    </source>
</evidence>
<evidence type="ECO:0000256" key="9">
    <source>
        <dbReference type="SAM" id="SignalP"/>
    </source>
</evidence>
<feature type="compositionally biased region" description="Basic and acidic residues" evidence="7">
    <location>
        <begin position="231"/>
        <end position="281"/>
    </location>
</feature>
<feature type="compositionally biased region" description="Basic and acidic residues" evidence="7">
    <location>
        <begin position="916"/>
        <end position="928"/>
    </location>
</feature>
<evidence type="ECO:0008006" key="12">
    <source>
        <dbReference type="Google" id="ProtNLM"/>
    </source>
</evidence>
<dbReference type="InterPro" id="IPR015422">
    <property type="entry name" value="PyrdxlP-dep_Trfase_small"/>
</dbReference>
<protein>
    <recommendedName>
        <fullName evidence="12">Tyrosine decarboxylase</fullName>
    </recommendedName>
</protein>
<keyword evidence="8" id="KW-0812">Transmembrane</keyword>
<feature type="compositionally biased region" description="Basic and acidic residues" evidence="7">
    <location>
        <begin position="887"/>
        <end position="897"/>
    </location>
</feature>
<feature type="transmembrane region" description="Helical" evidence="8">
    <location>
        <begin position="167"/>
        <end position="189"/>
    </location>
</feature>
<dbReference type="InterPro" id="IPR015424">
    <property type="entry name" value="PyrdxlP-dep_Trfase"/>
</dbReference>
<dbReference type="GO" id="GO:0016831">
    <property type="term" value="F:carboxy-lyase activity"/>
    <property type="evidence" value="ECO:0007669"/>
    <property type="project" value="UniProtKB-KW"/>
</dbReference>
<evidence type="ECO:0000256" key="8">
    <source>
        <dbReference type="SAM" id="Phobius"/>
    </source>
</evidence>
<gene>
    <name evidence="10" type="ORF">CYNAS_LOCUS9589</name>
</gene>
<comment type="similarity">
    <text evidence="2">Belongs to the group II decarboxylase family.</text>
</comment>
<dbReference type="GO" id="GO:0006520">
    <property type="term" value="P:amino acid metabolic process"/>
    <property type="evidence" value="ECO:0007669"/>
    <property type="project" value="InterPro"/>
</dbReference>
<dbReference type="Proteomes" id="UP001176961">
    <property type="component" value="Unassembled WGS sequence"/>
</dbReference>
<dbReference type="InterPro" id="IPR002129">
    <property type="entry name" value="PyrdxlP-dep_de-COase"/>
</dbReference>
<accession>A0AA36M4K7</accession>
<dbReference type="PRINTS" id="PR00800">
    <property type="entry name" value="YHDCRBOXLASE"/>
</dbReference>
<proteinExistence type="inferred from homology"/>
<evidence type="ECO:0000256" key="6">
    <source>
        <dbReference type="PIRSR" id="PIRSR602129-50"/>
    </source>
</evidence>
<evidence type="ECO:0000256" key="5">
    <source>
        <dbReference type="ARBA" id="ARBA00023239"/>
    </source>
</evidence>
<dbReference type="GO" id="GO:0019752">
    <property type="term" value="P:carboxylic acid metabolic process"/>
    <property type="evidence" value="ECO:0007669"/>
    <property type="project" value="InterPro"/>
</dbReference>
<feature type="region of interest" description="Disordered" evidence="7">
    <location>
        <begin position="840"/>
        <end position="928"/>
    </location>
</feature>